<dbReference type="AlphaFoldDB" id="A0A8J4GM17"/>
<protein>
    <submittedName>
        <fullName evidence="3">Uncharacterized protein</fullName>
    </submittedName>
</protein>
<evidence type="ECO:0000256" key="1">
    <source>
        <dbReference type="SAM" id="MobiDB-lite"/>
    </source>
</evidence>
<feature type="region of interest" description="Disordered" evidence="1">
    <location>
        <begin position="581"/>
        <end position="616"/>
    </location>
</feature>
<feature type="compositionally biased region" description="Low complexity" evidence="1">
    <location>
        <begin position="599"/>
        <end position="616"/>
    </location>
</feature>
<accession>A0A8J4GM17</accession>
<evidence type="ECO:0000313" key="3">
    <source>
        <dbReference type="EMBL" id="GIM09952.1"/>
    </source>
</evidence>
<feature type="region of interest" description="Disordered" evidence="1">
    <location>
        <begin position="443"/>
        <end position="480"/>
    </location>
</feature>
<feature type="region of interest" description="Disordered" evidence="1">
    <location>
        <begin position="767"/>
        <end position="872"/>
    </location>
</feature>
<dbReference type="Proteomes" id="UP000722791">
    <property type="component" value="Unassembled WGS sequence"/>
</dbReference>
<feature type="region of interest" description="Disordered" evidence="1">
    <location>
        <begin position="21"/>
        <end position="107"/>
    </location>
</feature>
<dbReference type="EMBL" id="BNCQ01000033">
    <property type="protein sequence ID" value="GIM09952.1"/>
    <property type="molecule type" value="Genomic_DNA"/>
</dbReference>
<evidence type="ECO:0000313" key="5">
    <source>
        <dbReference type="Proteomes" id="UP000747110"/>
    </source>
</evidence>
<evidence type="ECO:0000313" key="4">
    <source>
        <dbReference type="Proteomes" id="UP000722791"/>
    </source>
</evidence>
<keyword evidence="5" id="KW-1185">Reference proteome</keyword>
<feature type="compositionally biased region" description="Low complexity" evidence="1">
    <location>
        <begin position="820"/>
        <end position="848"/>
    </location>
</feature>
<feature type="compositionally biased region" description="Low complexity" evidence="1">
    <location>
        <begin position="767"/>
        <end position="780"/>
    </location>
</feature>
<proteinExistence type="predicted"/>
<dbReference type="Proteomes" id="UP000747110">
    <property type="component" value="Unassembled WGS sequence"/>
</dbReference>
<feature type="compositionally biased region" description="Gly residues" evidence="1">
    <location>
        <begin position="444"/>
        <end position="458"/>
    </location>
</feature>
<gene>
    <name evidence="2" type="ORF">Vretifemale_14678</name>
    <name evidence="3" type="ORF">Vretimale_13736</name>
</gene>
<name>A0A8J4GM17_9CHLO</name>
<comment type="caution">
    <text evidence="3">The sequence shown here is derived from an EMBL/GenBank/DDBJ whole genome shotgun (WGS) entry which is preliminary data.</text>
</comment>
<feature type="compositionally biased region" description="Basic and acidic residues" evidence="1">
    <location>
        <begin position="464"/>
        <end position="480"/>
    </location>
</feature>
<feature type="compositionally biased region" description="Low complexity" evidence="1">
    <location>
        <begin position="581"/>
        <end position="590"/>
    </location>
</feature>
<dbReference type="OrthoDB" id="548223at2759"/>
<feature type="region of interest" description="Disordered" evidence="1">
    <location>
        <begin position="124"/>
        <end position="168"/>
    </location>
</feature>
<organism evidence="3 4">
    <name type="scientific">Volvox reticuliferus</name>
    <dbReference type="NCBI Taxonomy" id="1737510"/>
    <lineage>
        <taxon>Eukaryota</taxon>
        <taxon>Viridiplantae</taxon>
        <taxon>Chlorophyta</taxon>
        <taxon>core chlorophytes</taxon>
        <taxon>Chlorophyceae</taxon>
        <taxon>CS clade</taxon>
        <taxon>Chlamydomonadales</taxon>
        <taxon>Volvocaceae</taxon>
        <taxon>Volvox</taxon>
    </lineage>
</organism>
<feature type="compositionally biased region" description="Low complexity" evidence="1">
    <location>
        <begin position="72"/>
        <end position="107"/>
    </location>
</feature>
<evidence type="ECO:0000313" key="2">
    <source>
        <dbReference type="EMBL" id="GIL86266.1"/>
    </source>
</evidence>
<reference evidence="3" key="1">
    <citation type="journal article" date="2021" name="Proc. Natl. Acad. Sci. U.S.A.">
        <title>Three genomes in the algal genus Volvox reveal the fate of a haploid sex-determining region after a transition to homothallism.</title>
        <authorList>
            <person name="Yamamoto K."/>
            <person name="Hamaji T."/>
            <person name="Kawai-Toyooka H."/>
            <person name="Matsuzaki R."/>
            <person name="Takahashi F."/>
            <person name="Nishimura Y."/>
            <person name="Kawachi M."/>
            <person name="Noguchi H."/>
            <person name="Minakuchi Y."/>
            <person name="Umen J.G."/>
            <person name="Toyoda A."/>
            <person name="Nozaki H."/>
        </authorList>
    </citation>
    <scope>NUCLEOTIDE SEQUENCE</scope>
    <source>
        <strain evidence="3">NIES-3785</strain>
        <strain evidence="2">NIES-3786</strain>
    </source>
</reference>
<sequence length="872" mass="85546">MDSMVVDAATAAAPTLQQEAAVAGAATAAAQTKPVAPSADQAVDMDTTTAPKHTSDASPVATEPADKAGATSEGPSLSPSPAPGSGSDRPAPAAAGPGIAAPAPAPAAAAVTAPAPAAAPAVYAPAGRTRRSSAPAEEEASLPLQRKQRLRRPPAGWEMDNDPTLPAKRVKIEQPGGSEASPPTGVGAAVNGSAIGINAVGGSTLLSGGGIPYGALFFRAQGRNPNLLVAFDGSFARPLLCKENAVGVEPTMLTQQEAAAEGPPEYLKCLGFARQDGSGAASGMRLASLGEVTSHFRAVLDPSSPTYGKPSAPTVYVIITCDKSRGWMSYEIDVNGNVCPKVVYEGEGGLLQSTTPAQFEAAIAQSSAKKWRHSFKAAGGFLKMGPRQGGVMPPATVLDVLSCVKDLLGVSPAVTLPSDKPLTQQQRRAAAAAAEAAATAAGTLVGGGSRSGTPGANGGPLTKQEQRREQERGREKERAKEQLATMAADGAAHGMVAAGRAVAKAFAAGGTQDKNKQLGLPLPLHSLGEEGITRPAETAAATHDDTGKTPLANGGTTAAGRAGKILLKSNRAGQVAAAAAGARGAGTANGSRGGGGGSLPAAMDSQPPSSGALAAPAATSNAAVGSGGGGNVTPFQMEKAASLATVLTNALAPLIPDVNGLSLSGPGLTTSEAQAIQLVCTSIKGPDLAFAVKGIMESLAVRPTASAAAAATVMLLAMPPGAVLAPSPGSSIAYGDGGCSPHIPIAETIAPVPVAVLPALPAPNVVEDTTTAPPQTLPAADGVAPASTVAATGQASPPTQTDQGRKEAALPASPEVLGGSANAGVTATPAAAAGASPSPASQQQPTANGPAASADMDVDGVKIASSNGNTDT</sequence>
<feature type="compositionally biased region" description="Low complexity" evidence="1">
    <location>
        <begin position="21"/>
        <end position="37"/>
    </location>
</feature>
<dbReference type="EMBL" id="BNCP01000035">
    <property type="protein sequence ID" value="GIL86266.1"/>
    <property type="molecule type" value="Genomic_DNA"/>
</dbReference>
<feature type="compositionally biased region" description="Polar residues" evidence="1">
    <location>
        <begin position="789"/>
        <end position="802"/>
    </location>
</feature>